<dbReference type="InterPro" id="IPR042269">
    <property type="entry name" value="Ser_carbopepase_S28_SKS"/>
</dbReference>
<reference evidence="8" key="1">
    <citation type="journal article" date="2015" name="Nat. Plants">
        <title>Genome expansion of Arabis alpina linked with retrotransposition and reduced symmetric DNA methylation.</title>
        <authorList>
            <person name="Willing E.M."/>
            <person name="Rawat V."/>
            <person name="Mandakova T."/>
            <person name="Maumus F."/>
            <person name="James G.V."/>
            <person name="Nordstroem K.J."/>
            <person name="Becker C."/>
            <person name="Warthmann N."/>
            <person name="Chica C."/>
            <person name="Szarzynska B."/>
            <person name="Zytnicki M."/>
            <person name="Albani M.C."/>
            <person name="Kiefer C."/>
            <person name="Bergonzi S."/>
            <person name="Castaings L."/>
            <person name="Mateos J.L."/>
            <person name="Berns M.C."/>
            <person name="Bujdoso N."/>
            <person name="Piofczyk T."/>
            <person name="de Lorenzo L."/>
            <person name="Barrero-Sicilia C."/>
            <person name="Mateos I."/>
            <person name="Piednoel M."/>
            <person name="Hagmann J."/>
            <person name="Chen-Min-Tao R."/>
            <person name="Iglesias-Fernandez R."/>
            <person name="Schuster S.C."/>
            <person name="Alonso-Blanco C."/>
            <person name="Roudier F."/>
            <person name="Carbonero P."/>
            <person name="Paz-Ares J."/>
            <person name="Davis S.J."/>
            <person name="Pecinka A."/>
            <person name="Quesneville H."/>
            <person name="Colot V."/>
            <person name="Lysak M.A."/>
            <person name="Weigel D."/>
            <person name="Coupland G."/>
            <person name="Schneeberger K."/>
        </authorList>
    </citation>
    <scope>NUCLEOTIDE SEQUENCE [LARGE SCALE GENOMIC DNA]</scope>
    <source>
        <strain evidence="8">cv. Pajares</strain>
    </source>
</reference>
<keyword evidence="3 6" id="KW-0732">Signal</keyword>
<sequence length="509" mass="57374">MSLPFTILLLLLFSTSSPYFISLAHSKIARLGISPKTLKNEPTQKVNESDLEMFYFNQNLDHFTYTAKSYTTFQQRYAIDSKHWAGSKANAPILAFLGEETSLDSDLSTIGFLRDNALRFKSLLVYIEHRYYGMTMPFGSANEALKNASTLGYLNAAQALADYAAILLHVKQNYSAKHSPIIVIGGSYGGKECTLSHNLPLLAAWFRLKYPHIALGALASSAPLLYFEDTLPKHGYYYIVTKVFKETSERCYQTIRKSWKEIERVAAKPNGLLTLGKKFKTCAPLNGSFNIKDFLDSIYAEAVQYNRGPSYWVTNVCNGINANPSNRKIDLLDRIFAGVVALVGNRSCYDTNMFAQPTNNNLAWRWQSCTEIVMPVGYDKQDTMFPTAPFNMTSFIAGCESYYGVPPRPHWVTTYFGIQDVKLILRRFGSNIIFSNGLKDPYSVGGVLEDISGSVVAIKTENGSHCQDIVLKSKEDPEWLVMQREKEIDIIESWITSYKRDLRDLNISI</sequence>
<dbReference type="Pfam" id="PF05577">
    <property type="entry name" value="Peptidase_S28"/>
    <property type="match status" value="1"/>
</dbReference>
<dbReference type="Proteomes" id="UP000029120">
    <property type="component" value="Chromosome 8"/>
</dbReference>
<dbReference type="OrthoDB" id="2130629at2759"/>
<comment type="similarity">
    <text evidence="1">Belongs to the peptidase S28 family.</text>
</comment>
<dbReference type="GO" id="GO:0006508">
    <property type="term" value="P:proteolysis"/>
    <property type="evidence" value="ECO:0007669"/>
    <property type="project" value="UniProtKB-KW"/>
</dbReference>
<dbReference type="GO" id="GO:0070008">
    <property type="term" value="F:serine-type exopeptidase activity"/>
    <property type="evidence" value="ECO:0007669"/>
    <property type="project" value="InterPro"/>
</dbReference>
<evidence type="ECO:0000256" key="4">
    <source>
        <dbReference type="ARBA" id="ARBA00022801"/>
    </source>
</evidence>
<dbReference type="Gramene" id="KFK27605">
    <property type="protein sequence ID" value="KFK27605"/>
    <property type="gene ID" value="AALP_AA8G405500"/>
</dbReference>
<keyword evidence="4" id="KW-0378">Hydrolase</keyword>
<evidence type="ECO:0000256" key="5">
    <source>
        <dbReference type="ARBA" id="ARBA00023180"/>
    </source>
</evidence>
<evidence type="ECO:0000313" key="8">
    <source>
        <dbReference type="Proteomes" id="UP000029120"/>
    </source>
</evidence>
<keyword evidence="5" id="KW-0325">Glycoprotein</keyword>
<dbReference type="FunFam" id="1.20.120.980:FF:000006">
    <property type="entry name" value="Serine carboxypeptidase S28 family protein"/>
    <property type="match status" value="1"/>
</dbReference>
<feature type="signal peptide" evidence="6">
    <location>
        <begin position="1"/>
        <end position="18"/>
    </location>
</feature>
<dbReference type="EMBL" id="CM002876">
    <property type="protein sequence ID" value="KFK27605.1"/>
    <property type="molecule type" value="Genomic_DNA"/>
</dbReference>
<evidence type="ECO:0000256" key="3">
    <source>
        <dbReference type="ARBA" id="ARBA00022729"/>
    </source>
</evidence>
<evidence type="ECO:0000256" key="6">
    <source>
        <dbReference type="SAM" id="SignalP"/>
    </source>
</evidence>
<dbReference type="InterPro" id="IPR029058">
    <property type="entry name" value="AB_hydrolase_fold"/>
</dbReference>
<evidence type="ECO:0000256" key="2">
    <source>
        <dbReference type="ARBA" id="ARBA00022670"/>
    </source>
</evidence>
<gene>
    <name evidence="7" type="ordered locus">AALP_Aa8g405500</name>
</gene>
<proteinExistence type="inferred from homology"/>
<dbReference type="Gene3D" id="3.40.50.1820">
    <property type="entry name" value="alpha/beta hydrolase"/>
    <property type="match status" value="1"/>
</dbReference>
<organism evidence="7 8">
    <name type="scientific">Arabis alpina</name>
    <name type="common">Alpine rock-cress</name>
    <dbReference type="NCBI Taxonomy" id="50452"/>
    <lineage>
        <taxon>Eukaryota</taxon>
        <taxon>Viridiplantae</taxon>
        <taxon>Streptophyta</taxon>
        <taxon>Embryophyta</taxon>
        <taxon>Tracheophyta</taxon>
        <taxon>Spermatophyta</taxon>
        <taxon>Magnoliopsida</taxon>
        <taxon>eudicotyledons</taxon>
        <taxon>Gunneridae</taxon>
        <taxon>Pentapetalae</taxon>
        <taxon>rosids</taxon>
        <taxon>malvids</taxon>
        <taxon>Brassicales</taxon>
        <taxon>Brassicaceae</taxon>
        <taxon>Arabideae</taxon>
        <taxon>Arabis</taxon>
    </lineage>
</organism>
<dbReference type="eggNOG" id="KOG2183">
    <property type="taxonomic scope" value="Eukaryota"/>
</dbReference>
<dbReference type="GO" id="GO:0008239">
    <property type="term" value="F:dipeptidyl-peptidase activity"/>
    <property type="evidence" value="ECO:0007669"/>
    <property type="project" value="TreeGrafter"/>
</dbReference>
<dbReference type="AlphaFoldDB" id="A0A087GCK3"/>
<dbReference type="Gene3D" id="1.20.120.980">
    <property type="entry name" value="Serine carboxypeptidase S28, SKS domain"/>
    <property type="match status" value="1"/>
</dbReference>
<evidence type="ECO:0000313" key="7">
    <source>
        <dbReference type="EMBL" id="KFK27605.1"/>
    </source>
</evidence>
<keyword evidence="2" id="KW-0645">Protease</keyword>
<accession>A0A087GCK3</accession>
<keyword evidence="8" id="KW-1185">Reference proteome</keyword>
<dbReference type="SUPFAM" id="SSF53474">
    <property type="entry name" value="alpha/beta-Hydrolases"/>
    <property type="match status" value="1"/>
</dbReference>
<name>A0A087GCK3_ARAAL</name>
<dbReference type="PANTHER" id="PTHR11010:SF110">
    <property type="entry name" value="PROLYLCARBOXYPEPTIDASE-LIKE PROTEIN-RELATED"/>
    <property type="match status" value="1"/>
</dbReference>
<feature type="chain" id="PRO_5001821927" evidence="6">
    <location>
        <begin position="19"/>
        <end position="509"/>
    </location>
</feature>
<dbReference type="PANTHER" id="PTHR11010">
    <property type="entry name" value="PROTEASE S28 PRO-X CARBOXYPEPTIDASE-RELATED"/>
    <property type="match status" value="1"/>
</dbReference>
<evidence type="ECO:0000256" key="1">
    <source>
        <dbReference type="ARBA" id="ARBA00011079"/>
    </source>
</evidence>
<dbReference type="InterPro" id="IPR008758">
    <property type="entry name" value="Peptidase_S28"/>
</dbReference>
<protein>
    <submittedName>
        <fullName evidence="7">Uncharacterized protein</fullName>
    </submittedName>
</protein>
<dbReference type="MEROPS" id="S28.A03"/>